<sequence length="113" mass="12086">MESAVIPLRQKGQSDRVVVANEAGEPLRPDRYSDLFEAHAKDAGLPQIGLHDLRHTALSLLLEQGVPVPVVARIAGHDPSVTMRTYAHAQHDATRAAVNALGTLYGACSDTLP</sequence>
<evidence type="ECO:0000256" key="1">
    <source>
        <dbReference type="ARBA" id="ARBA00023172"/>
    </source>
</evidence>
<dbReference type="GO" id="GO:0003677">
    <property type="term" value="F:DNA binding"/>
    <property type="evidence" value="ECO:0007669"/>
    <property type="project" value="InterPro"/>
</dbReference>
<dbReference type="KEGG" id="agm:DCE93_06805"/>
<dbReference type="InterPro" id="IPR013762">
    <property type="entry name" value="Integrase-like_cat_sf"/>
</dbReference>
<dbReference type="GO" id="GO:0015074">
    <property type="term" value="P:DNA integration"/>
    <property type="evidence" value="ECO:0007669"/>
    <property type="project" value="InterPro"/>
</dbReference>
<dbReference type="OrthoDB" id="1822491at2"/>
<proteinExistence type="predicted"/>
<gene>
    <name evidence="3" type="ORF">DCE93_06805</name>
</gene>
<keyword evidence="4" id="KW-1185">Reference proteome</keyword>
<organism evidence="3 4">
    <name type="scientific">Agromyces badenianii</name>
    <dbReference type="NCBI Taxonomy" id="2080742"/>
    <lineage>
        <taxon>Bacteria</taxon>
        <taxon>Bacillati</taxon>
        <taxon>Actinomycetota</taxon>
        <taxon>Actinomycetes</taxon>
        <taxon>Micrococcales</taxon>
        <taxon>Microbacteriaceae</taxon>
        <taxon>Agromyces</taxon>
    </lineage>
</organism>
<keyword evidence="1" id="KW-0233">DNA recombination</keyword>
<dbReference type="EMBL" id="CP028913">
    <property type="protein sequence ID" value="AWB95402.1"/>
    <property type="molecule type" value="Genomic_DNA"/>
</dbReference>
<accession>A0A2S0WVR8</accession>
<evidence type="ECO:0000313" key="3">
    <source>
        <dbReference type="EMBL" id="AWB95402.1"/>
    </source>
</evidence>
<reference evidence="3 4" key="1">
    <citation type="submission" date="2018-04" db="EMBL/GenBank/DDBJ databases">
        <authorList>
            <person name="Li J."/>
        </authorList>
    </citation>
    <scope>NUCLEOTIDE SEQUENCE [LARGE SCALE GENOMIC DNA]</scope>
    <source>
        <strain evidence="4">30A</strain>
    </source>
</reference>
<dbReference type="Proteomes" id="UP000244729">
    <property type="component" value="Chromosome"/>
</dbReference>
<dbReference type="GO" id="GO:0006310">
    <property type="term" value="P:DNA recombination"/>
    <property type="evidence" value="ECO:0007669"/>
    <property type="project" value="UniProtKB-KW"/>
</dbReference>
<dbReference type="InterPro" id="IPR011010">
    <property type="entry name" value="DNA_brk_join_enz"/>
</dbReference>
<protein>
    <recommendedName>
        <fullName evidence="2">Tyr recombinase domain-containing protein</fullName>
    </recommendedName>
</protein>
<evidence type="ECO:0000313" key="4">
    <source>
        <dbReference type="Proteomes" id="UP000244729"/>
    </source>
</evidence>
<evidence type="ECO:0000259" key="2">
    <source>
        <dbReference type="PROSITE" id="PS51898"/>
    </source>
</evidence>
<dbReference type="Gene3D" id="1.10.443.10">
    <property type="entry name" value="Intergrase catalytic core"/>
    <property type="match status" value="1"/>
</dbReference>
<dbReference type="PROSITE" id="PS51898">
    <property type="entry name" value="TYR_RECOMBINASE"/>
    <property type="match status" value="1"/>
</dbReference>
<dbReference type="InterPro" id="IPR002104">
    <property type="entry name" value="Integrase_catalytic"/>
</dbReference>
<dbReference type="Pfam" id="PF00589">
    <property type="entry name" value="Phage_integrase"/>
    <property type="match status" value="1"/>
</dbReference>
<name>A0A2S0WVR8_9MICO</name>
<feature type="domain" description="Tyr recombinase" evidence="2">
    <location>
        <begin position="1"/>
        <end position="99"/>
    </location>
</feature>
<dbReference type="SUPFAM" id="SSF56349">
    <property type="entry name" value="DNA breaking-rejoining enzymes"/>
    <property type="match status" value="1"/>
</dbReference>
<dbReference type="AlphaFoldDB" id="A0A2S0WVR8"/>